<proteinExistence type="predicted"/>
<sequence length="102" mass="11176">MHGIWTMGSGVLPTTTDGRKCTTIRCPLPPSSWEARLPCGPSTWTNRAWTGGSGLGRRPQRSGCGPTRAQGVVRLNHASYNSGRDWLRWVSVRRQSLRSGAI</sequence>
<organism evidence="1">
    <name type="scientific">Cacopsylla melanoneura</name>
    <dbReference type="NCBI Taxonomy" id="428564"/>
    <lineage>
        <taxon>Eukaryota</taxon>
        <taxon>Metazoa</taxon>
        <taxon>Ecdysozoa</taxon>
        <taxon>Arthropoda</taxon>
        <taxon>Hexapoda</taxon>
        <taxon>Insecta</taxon>
        <taxon>Pterygota</taxon>
        <taxon>Neoptera</taxon>
        <taxon>Paraneoptera</taxon>
        <taxon>Hemiptera</taxon>
        <taxon>Sternorrhyncha</taxon>
        <taxon>Psylloidea</taxon>
        <taxon>Psyllidae</taxon>
        <taxon>Psyllinae</taxon>
        <taxon>Cacopsylla</taxon>
    </lineage>
</organism>
<dbReference type="EMBL" id="HBUF01295689">
    <property type="protein sequence ID" value="CAG6690065.1"/>
    <property type="molecule type" value="Transcribed_RNA"/>
</dbReference>
<evidence type="ECO:0000313" key="1">
    <source>
        <dbReference type="EMBL" id="CAG6718438.1"/>
    </source>
</evidence>
<dbReference type="EMBL" id="HBUF01357374">
    <property type="protein sequence ID" value="CAG6718438.1"/>
    <property type="molecule type" value="Transcribed_RNA"/>
</dbReference>
<name>A0A8D8Y2K2_9HEMI</name>
<protein>
    <submittedName>
        <fullName evidence="1">Uncharacterized protein</fullName>
    </submittedName>
</protein>
<dbReference type="AlphaFoldDB" id="A0A8D8Y2K2"/>
<reference evidence="1" key="1">
    <citation type="submission" date="2021-05" db="EMBL/GenBank/DDBJ databases">
        <authorList>
            <person name="Alioto T."/>
            <person name="Alioto T."/>
            <person name="Gomez Garrido J."/>
        </authorList>
    </citation>
    <scope>NUCLEOTIDE SEQUENCE</scope>
</reference>
<accession>A0A8D8Y2K2</accession>